<keyword evidence="11" id="KW-1185">Reference proteome</keyword>
<sequence>MQGLHLSDQVDDDPCTLVSTTWLAAHLNDSDLRLLDASWFLPTDRRNPRAEFEAAHIPGARFFDIEAVADSNAGLPNMAPPPALFASRMRALGLGDGQQFVIYDSAGVFSAARAWWMFRMMGKRAVAVLDGGLPKWQAEHRITTATPAPIRDRHFTVAPDAARTMDVTAVARASKLGTHTIIDARAPDRFAGAAPEPRPGLRGGHIPGAINVYFKDLLQPNGTMKPPAALRALFDAAGVDLRRPVITTCGSGVASAVLVLALERIGVTDHSLYDGSWAEWGMFADLPIAKGQS</sequence>
<dbReference type="PANTHER" id="PTHR11364:SF27">
    <property type="entry name" value="SULFURTRANSFERASE"/>
    <property type="match status" value="1"/>
</dbReference>
<keyword evidence="2" id="KW-0963">Cytoplasm</keyword>
<evidence type="ECO:0000313" key="11">
    <source>
        <dbReference type="Proteomes" id="UP000242447"/>
    </source>
</evidence>
<dbReference type="EMBL" id="CP019937">
    <property type="protein sequence ID" value="ARO13685.1"/>
    <property type="molecule type" value="Genomic_DNA"/>
</dbReference>
<dbReference type="Pfam" id="PF00581">
    <property type="entry name" value="Rhodanese"/>
    <property type="match status" value="2"/>
</dbReference>
<evidence type="ECO:0000256" key="7">
    <source>
        <dbReference type="ARBA" id="ARBA00070833"/>
    </source>
</evidence>
<accession>A0A1W6NWT5</accession>
<dbReference type="Gene3D" id="3.40.250.10">
    <property type="entry name" value="Rhodanese-like domain"/>
    <property type="match status" value="2"/>
</dbReference>
<name>A0A1W6NWT5_9RHOB</name>
<dbReference type="KEGG" id="kro:BVG79_00329"/>
<evidence type="ECO:0000256" key="4">
    <source>
        <dbReference type="ARBA" id="ARBA00022737"/>
    </source>
</evidence>
<dbReference type="AlphaFoldDB" id="A0A1W6NWT5"/>
<dbReference type="PROSITE" id="PS00380">
    <property type="entry name" value="RHODANESE_1"/>
    <property type="match status" value="1"/>
</dbReference>
<evidence type="ECO:0000259" key="9">
    <source>
        <dbReference type="PROSITE" id="PS50206"/>
    </source>
</evidence>
<dbReference type="RefSeq" id="WP_085785364.1">
    <property type="nucleotide sequence ID" value="NZ_CP019937.1"/>
</dbReference>
<dbReference type="GO" id="GO:0004792">
    <property type="term" value="F:thiosulfate-cyanide sulfurtransferase activity"/>
    <property type="evidence" value="ECO:0007669"/>
    <property type="project" value="InterPro"/>
</dbReference>
<comment type="subcellular location">
    <subcellularLocation>
        <location evidence="1">Cytoplasm</location>
    </subcellularLocation>
</comment>
<feature type="domain" description="Rhodanese" evidence="9">
    <location>
        <begin position="175"/>
        <end position="289"/>
    </location>
</feature>
<dbReference type="EC" id="2.8.1.2" evidence="6"/>
<dbReference type="FunFam" id="3.40.250.10:FF:000001">
    <property type="entry name" value="Sulfurtransferase"/>
    <property type="match status" value="1"/>
</dbReference>
<dbReference type="NCBIfam" id="NF008557">
    <property type="entry name" value="PRK11493.1"/>
    <property type="match status" value="1"/>
</dbReference>
<dbReference type="PROSITE" id="PS50206">
    <property type="entry name" value="RHODANESE_3"/>
    <property type="match status" value="2"/>
</dbReference>
<evidence type="ECO:0000256" key="2">
    <source>
        <dbReference type="ARBA" id="ARBA00022490"/>
    </source>
</evidence>
<dbReference type="FunFam" id="3.40.250.10:FF:000015">
    <property type="entry name" value="Sulfurtransferase"/>
    <property type="match status" value="1"/>
</dbReference>
<dbReference type="CDD" id="cd01448">
    <property type="entry name" value="TST_Repeat_1"/>
    <property type="match status" value="1"/>
</dbReference>
<dbReference type="PANTHER" id="PTHR11364">
    <property type="entry name" value="THIOSULFATE SULFERTANSFERASE"/>
    <property type="match status" value="1"/>
</dbReference>
<dbReference type="OrthoDB" id="9781034at2"/>
<keyword evidence="10" id="KW-0670">Pyruvate</keyword>
<dbReference type="STRING" id="92947.BVG79_00329"/>
<dbReference type="InterPro" id="IPR045078">
    <property type="entry name" value="TST/MPST-like"/>
</dbReference>
<dbReference type="InterPro" id="IPR001307">
    <property type="entry name" value="Thiosulphate_STrfase_CS"/>
</dbReference>
<organism evidence="10 11">
    <name type="scientific">Ketogulonicigenium robustum</name>
    <dbReference type="NCBI Taxonomy" id="92947"/>
    <lineage>
        <taxon>Bacteria</taxon>
        <taxon>Pseudomonadati</taxon>
        <taxon>Pseudomonadota</taxon>
        <taxon>Alphaproteobacteria</taxon>
        <taxon>Rhodobacterales</taxon>
        <taxon>Roseobacteraceae</taxon>
        <taxon>Ketogulonicigenium</taxon>
    </lineage>
</organism>
<dbReference type="SMART" id="SM00450">
    <property type="entry name" value="RHOD"/>
    <property type="match status" value="2"/>
</dbReference>
<keyword evidence="4" id="KW-0677">Repeat</keyword>
<dbReference type="InterPro" id="IPR036873">
    <property type="entry name" value="Rhodanese-like_dom_sf"/>
</dbReference>
<dbReference type="SUPFAM" id="SSF52821">
    <property type="entry name" value="Rhodanese/Cell cycle control phosphatase"/>
    <property type="match status" value="2"/>
</dbReference>
<reference evidence="10 11" key="1">
    <citation type="submission" date="2017-02" db="EMBL/GenBank/DDBJ databases">
        <title>Ketogulonicigenium robustum SPU B003 Genome sequencing and assembly.</title>
        <authorList>
            <person name="Li Y."/>
            <person name="Liu L."/>
            <person name="Wang C."/>
            <person name="Zhang M."/>
            <person name="Zhang T."/>
            <person name="Zhang Y."/>
        </authorList>
    </citation>
    <scope>NUCLEOTIDE SEQUENCE [LARGE SCALE GENOMIC DNA]</scope>
    <source>
        <strain evidence="10 11">SPU_B003</strain>
    </source>
</reference>
<gene>
    <name evidence="10" type="primary">sseA</name>
    <name evidence="10" type="ORF">BVG79_00329</name>
</gene>
<feature type="domain" description="Rhodanese" evidence="9">
    <location>
        <begin position="28"/>
        <end position="145"/>
    </location>
</feature>
<proteinExistence type="predicted"/>
<dbReference type="CDD" id="cd01449">
    <property type="entry name" value="TST_Repeat_2"/>
    <property type="match status" value="1"/>
</dbReference>
<dbReference type="GO" id="GO:0005737">
    <property type="term" value="C:cytoplasm"/>
    <property type="evidence" value="ECO:0007669"/>
    <property type="project" value="UniProtKB-SubCell"/>
</dbReference>
<evidence type="ECO:0000256" key="3">
    <source>
        <dbReference type="ARBA" id="ARBA00022679"/>
    </source>
</evidence>
<evidence type="ECO:0000313" key="10">
    <source>
        <dbReference type="EMBL" id="ARO13685.1"/>
    </source>
</evidence>
<keyword evidence="3 10" id="KW-0808">Transferase</keyword>
<dbReference type="GO" id="GO:0016784">
    <property type="term" value="F:3-mercaptopyruvate sulfurtransferase activity"/>
    <property type="evidence" value="ECO:0007669"/>
    <property type="project" value="UniProtKB-EC"/>
</dbReference>
<evidence type="ECO:0000256" key="6">
    <source>
        <dbReference type="ARBA" id="ARBA00066832"/>
    </source>
</evidence>
<dbReference type="InterPro" id="IPR001763">
    <property type="entry name" value="Rhodanese-like_dom"/>
</dbReference>
<protein>
    <recommendedName>
        <fullName evidence="7">3-mercaptopyruvate sulfurtransferase</fullName>
        <ecNumber evidence="6">2.8.1.2</ecNumber>
    </recommendedName>
    <alternativeName>
        <fullName evidence="8">Rhodanese-like protein</fullName>
    </alternativeName>
</protein>
<dbReference type="Proteomes" id="UP000242447">
    <property type="component" value="Chromosome"/>
</dbReference>
<comment type="catalytic activity">
    <reaction evidence="5">
        <text>2-oxo-3-sulfanylpropanoate + [thioredoxin]-dithiol = [thioredoxin]-disulfide + hydrogen sulfide + pyruvate + H(+)</text>
        <dbReference type="Rhea" id="RHEA:21740"/>
        <dbReference type="Rhea" id="RHEA-COMP:10698"/>
        <dbReference type="Rhea" id="RHEA-COMP:10700"/>
        <dbReference type="ChEBI" id="CHEBI:15361"/>
        <dbReference type="ChEBI" id="CHEBI:15378"/>
        <dbReference type="ChEBI" id="CHEBI:29919"/>
        <dbReference type="ChEBI" id="CHEBI:29950"/>
        <dbReference type="ChEBI" id="CHEBI:50058"/>
        <dbReference type="ChEBI" id="CHEBI:57678"/>
        <dbReference type="EC" id="2.8.1.2"/>
    </reaction>
    <physiologicalReaction direction="left-to-right" evidence="5">
        <dbReference type="Rhea" id="RHEA:21741"/>
    </physiologicalReaction>
</comment>
<evidence type="ECO:0000256" key="8">
    <source>
        <dbReference type="ARBA" id="ARBA00078354"/>
    </source>
</evidence>
<evidence type="ECO:0000256" key="5">
    <source>
        <dbReference type="ARBA" id="ARBA00051793"/>
    </source>
</evidence>
<evidence type="ECO:0000256" key="1">
    <source>
        <dbReference type="ARBA" id="ARBA00004496"/>
    </source>
</evidence>